<evidence type="ECO:0000256" key="2">
    <source>
        <dbReference type="ARBA" id="ARBA00022679"/>
    </source>
</evidence>
<dbReference type="InterPro" id="IPR011009">
    <property type="entry name" value="Kinase-like_dom_sf"/>
</dbReference>
<keyword evidence="1" id="KW-0723">Serine/threonine-protein kinase</keyword>
<dbReference type="PROSITE" id="PS00109">
    <property type="entry name" value="PROTEIN_KINASE_TYR"/>
    <property type="match status" value="1"/>
</dbReference>
<gene>
    <name evidence="8" type="ORF">FC770_11560</name>
</gene>
<evidence type="ECO:0000256" key="5">
    <source>
        <dbReference type="ARBA" id="ARBA00022840"/>
    </source>
</evidence>
<accession>A0A4U2YJV9</accession>
<organism evidence="8 9">
    <name type="scientific">Nocardioides jishulii</name>
    <dbReference type="NCBI Taxonomy" id="2575440"/>
    <lineage>
        <taxon>Bacteria</taxon>
        <taxon>Bacillati</taxon>
        <taxon>Actinomycetota</taxon>
        <taxon>Actinomycetes</taxon>
        <taxon>Propionibacteriales</taxon>
        <taxon>Nocardioidaceae</taxon>
        <taxon>Nocardioides</taxon>
    </lineage>
</organism>
<dbReference type="CDD" id="cd00180">
    <property type="entry name" value="PKc"/>
    <property type="match status" value="1"/>
</dbReference>
<protein>
    <submittedName>
        <fullName evidence="8">Protein kinase family protein</fullName>
    </submittedName>
</protein>
<dbReference type="PROSITE" id="PS50011">
    <property type="entry name" value="PROTEIN_KINASE_DOM"/>
    <property type="match status" value="1"/>
</dbReference>
<dbReference type="InterPro" id="IPR017441">
    <property type="entry name" value="Protein_kinase_ATP_BS"/>
</dbReference>
<keyword evidence="4 8" id="KW-0418">Kinase</keyword>
<dbReference type="Pfam" id="PF00069">
    <property type="entry name" value="Pkinase"/>
    <property type="match status" value="1"/>
</dbReference>
<feature type="binding site" evidence="6">
    <location>
        <position position="182"/>
    </location>
    <ligand>
        <name>ATP</name>
        <dbReference type="ChEBI" id="CHEBI:30616"/>
    </ligand>
</feature>
<evidence type="ECO:0000256" key="4">
    <source>
        <dbReference type="ARBA" id="ARBA00022777"/>
    </source>
</evidence>
<sequence>MGGGVPGEALEFMLADLRSDFEAESVPARFARLYDDDSDWGHMFSVLHKSLNQHFDDINGRIESTRHYWADNSRDLIKLTTKIEDSLHTLKRAGIDVEFNPTYEAALEACRPWLSPSGGSPVPEDFARIEVERYKPVFTRSTTTVKSAKQSLRLKLKMVGEGSYATVHSFVDPDYGTRFALKRARRSIGERDLQRFKAEFDYMKRLSHPHLVEVYRYDSEQNQYSMEFCDETLRDYIAKRNGDLAPSVRKKIALQFLDAIRYLHSVKILHRDISLQNVLLRVYDSGEVLVKVSDFGLAKDQTQDFTLTNTEMRGTIRDPMLTSFKDYAVVNEMWAIAWVLSYIVTGRESLMPGGSPLGDIVQRCASHRIADRYASLEELTTAVEQA</sequence>
<keyword evidence="2" id="KW-0808">Transferase</keyword>
<dbReference type="GO" id="GO:0004674">
    <property type="term" value="F:protein serine/threonine kinase activity"/>
    <property type="evidence" value="ECO:0007669"/>
    <property type="project" value="UniProtKB-KW"/>
</dbReference>
<evidence type="ECO:0000256" key="1">
    <source>
        <dbReference type="ARBA" id="ARBA00022527"/>
    </source>
</evidence>
<keyword evidence="3 6" id="KW-0547">Nucleotide-binding</keyword>
<name>A0A4U2YJV9_9ACTN</name>
<keyword evidence="9" id="KW-1185">Reference proteome</keyword>
<dbReference type="Gene3D" id="1.10.510.10">
    <property type="entry name" value="Transferase(Phosphotransferase) domain 1"/>
    <property type="match status" value="1"/>
</dbReference>
<evidence type="ECO:0000313" key="8">
    <source>
        <dbReference type="EMBL" id="TKI61428.1"/>
    </source>
</evidence>
<dbReference type="OrthoDB" id="9762169at2"/>
<dbReference type="PANTHER" id="PTHR11584">
    <property type="entry name" value="SERINE/THREONINE PROTEIN KINASE"/>
    <property type="match status" value="1"/>
</dbReference>
<proteinExistence type="predicted"/>
<comment type="caution">
    <text evidence="8">The sequence shown here is derived from an EMBL/GenBank/DDBJ whole genome shotgun (WGS) entry which is preliminary data.</text>
</comment>
<evidence type="ECO:0000259" key="7">
    <source>
        <dbReference type="PROSITE" id="PS50011"/>
    </source>
</evidence>
<evidence type="ECO:0000256" key="6">
    <source>
        <dbReference type="PROSITE-ProRule" id="PRU10141"/>
    </source>
</evidence>
<dbReference type="SUPFAM" id="SSF56112">
    <property type="entry name" value="Protein kinase-like (PK-like)"/>
    <property type="match status" value="1"/>
</dbReference>
<feature type="domain" description="Protein kinase" evidence="7">
    <location>
        <begin position="153"/>
        <end position="386"/>
    </location>
</feature>
<evidence type="ECO:0000256" key="3">
    <source>
        <dbReference type="ARBA" id="ARBA00022741"/>
    </source>
</evidence>
<dbReference type="GO" id="GO:0005524">
    <property type="term" value="F:ATP binding"/>
    <property type="evidence" value="ECO:0007669"/>
    <property type="project" value="UniProtKB-UniRule"/>
</dbReference>
<dbReference type="AlphaFoldDB" id="A0A4U2YJV9"/>
<dbReference type="PROSITE" id="PS00107">
    <property type="entry name" value="PROTEIN_KINASE_ATP"/>
    <property type="match status" value="1"/>
</dbReference>
<dbReference type="PANTHER" id="PTHR11584:SF369">
    <property type="entry name" value="MITOGEN-ACTIVATED PROTEIN KINASE KINASE KINASE 19-RELATED"/>
    <property type="match status" value="1"/>
</dbReference>
<reference evidence="8 9" key="1">
    <citation type="submission" date="2019-04" db="EMBL/GenBank/DDBJ databases">
        <authorList>
            <person name="Dong K."/>
        </authorList>
    </citation>
    <scope>NUCLEOTIDE SEQUENCE [LARGE SCALE GENOMIC DNA]</scope>
    <source>
        <strain evidence="9">dk3543</strain>
    </source>
</reference>
<evidence type="ECO:0000313" key="9">
    <source>
        <dbReference type="Proteomes" id="UP000307808"/>
    </source>
</evidence>
<dbReference type="InterPro" id="IPR008266">
    <property type="entry name" value="Tyr_kinase_AS"/>
</dbReference>
<keyword evidence="5 6" id="KW-0067">ATP-binding</keyword>
<dbReference type="InterPro" id="IPR000719">
    <property type="entry name" value="Prot_kinase_dom"/>
</dbReference>
<dbReference type="Proteomes" id="UP000307808">
    <property type="component" value="Unassembled WGS sequence"/>
</dbReference>
<dbReference type="EMBL" id="SZPY01000003">
    <property type="protein sequence ID" value="TKI61428.1"/>
    <property type="molecule type" value="Genomic_DNA"/>
</dbReference>